<reference evidence="1" key="1">
    <citation type="submission" date="2018-05" db="EMBL/GenBank/DDBJ databases">
        <authorList>
            <person name="Lanie J.A."/>
            <person name="Ng W.-L."/>
            <person name="Kazmierczak K.M."/>
            <person name="Andrzejewski T.M."/>
            <person name="Davidsen T.M."/>
            <person name="Wayne K.J."/>
            <person name="Tettelin H."/>
            <person name="Glass J.I."/>
            <person name="Rusch D."/>
            <person name="Podicherti R."/>
            <person name="Tsui H.-C.T."/>
            <person name="Winkler M.E."/>
        </authorList>
    </citation>
    <scope>NUCLEOTIDE SEQUENCE</scope>
</reference>
<accession>A0A381VFU5</accession>
<proteinExistence type="predicted"/>
<organism evidence="1">
    <name type="scientific">marine metagenome</name>
    <dbReference type="NCBI Taxonomy" id="408172"/>
    <lineage>
        <taxon>unclassified sequences</taxon>
        <taxon>metagenomes</taxon>
        <taxon>ecological metagenomes</taxon>
    </lineage>
</organism>
<dbReference type="AlphaFoldDB" id="A0A381VFU5"/>
<dbReference type="EMBL" id="UINC01008689">
    <property type="protein sequence ID" value="SVA39074.1"/>
    <property type="molecule type" value="Genomic_DNA"/>
</dbReference>
<evidence type="ECO:0000313" key="1">
    <source>
        <dbReference type="EMBL" id="SVA39074.1"/>
    </source>
</evidence>
<protein>
    <submittedName>
        <fullName evidence="1">Uncharacterized protein</fullName>
    </submittedName>
</protein>
<name>A0A381VFU5_9ZZZZ</name>
<gene>
    <name evidence="1" type="ORF">METZ01_LOCUS91928</name>
</gene>
<sequence>MSEYKRRGRLGSLFWDDDSNISPGSLKKPLVILRTLVRKNKRLSTIESRAGQADMHDIVQLQTDVDILLENIDTELKNALSIGTCTTNGACKIGKLISVFVDTHQDHIITNFPTHITREVRNGVDRHNQKIWDADIGRLIILYKNISSKYAIAYPELWQVIRNKLMQLEKANQLVTFTKWYKKNYTKSYAECAKKIGVLLK</sequence>